<dbReference type="RefSeq" id="WP_110307281.1">
    <property type="nucleotide sequence ID" value="NZ_QJHK01000012.1"/>
</dbReference>
<feature type="transmembrane region" description="Helical" evidence="1">
    <location>
        <begin position="6"/>
        <end position="27"/>
    </location>
</feature>
<protein>
    <submittedName>
        <fullName evidence="2">Uncharacterized protein</fullName>
    </submittedName>
</protein>
<keyword evidence="1" id="KW-0472">Membrane</keyword>
<name>A0A2V4BMX0_9FLAO</name>
<gene>
    <name evidence="2" type="ORF">DMB65_14090</name>
</gene>
<keyword evidence="1" id="KW-1133">Transmembrane helix</keyword>
<evidence type="ECO:0000313" key="2">
    <source>
        <dbReference type="EMBL" id="PXY40191.1"/>
    </source>
</evidence>
<dbReference type="OrthoDB" id="965642at2"/>
<evidence type="ECO:0000256" key="1">
    <source>
        <dbReference type="SAM" id="Phobius"/>
    </source>
</evidence>
<keyword evidence="1" id="KW-0812">Transmembrane</keyword>
<dbReference type="AlphaFoldDB" id="A0A2V4BMX0"/>
<organism evidence="2 3">
    <name type="scientific">Flavobacterium cheongpyeongense</name>
    <dbReference type="NCBI Taxonomy" id="2212651"/>
    <lineage>
        <taxon>Bacteria</taxon>
        <taxon>Pseudomonadati</taxon>
        <taxon>Bacteroidota</taxon>
        <taxon>Flavobacteriia</taxon>
        <taxon>Flavobacteriales</taxon>
        <taxon>Flavobacteriaceae</taxon>
        <taxon>Flavobacterium</taxon>
    </lineage>
</organism>
<reference evidence="2 3" key="1">
    <citation type="submission" date="2018-05" db="EMBL/GenBank/DDBJ databases">
        <title>Flavobacterium sp. strain IMCC34759, incomplete genome.</title>
        <authorList>
            <person name="Joung Y."/>
            <person name="Cho J."/>
        </authorList>
    </citation>
    <scope>NUCLEOTIDE SEQUENCE [LARGE SCALE GENOMIC DNA]</scope>
    <source>
        <strain evidence="2 3">IMCC34759</strain>
    </source>
</reference>
<dbReference type="EMBL" id="QJHK01000012">
    <property type="protein sequence ID" value="PXY40191.1"/>
    <property type="molecule type" value="Genomic_DNA"/>
</dbReference>
<keyword evidence="3" id="KW-1185">Reference proteome</keyword>
<sequence>MRKQHILFLAIMVIAVGIVGYFCFFLAENTEGVNKKVVELVEKYNKNCPLIIQDGIRLDSVNLPEERTVQYNLTLLNVVKETAEVTVIKTEIEKSLITTAKANPGLKVFSDNDYKLVYSYSDKKEVFLFHVKIFPDQYE</sequence>
<evidence type="ECO:0000313" key="3">
    <source>
        <dbReference type="Proteomes" id="UP000247903"/>
    </source>
</evidence>
<accession>A0A2V4BMX0</accession>
<comment type="caution">
    <text evidence="2">The sequence shown here is derived from an EMBL/GenBank/DDBJ whole genome shotgun (WGS) entry which is preliminary data.</text>
</comment>
<dbReference type="Proteomes" id="UP000247903">
    <property type="component" value="Unassembled WGS sequence"/>
</dbReference>
<proteinExistence type="predicted"/>